<dbReference type="SUPFAM" id="SSF51735">
    <property type="entry name" value="NAD(P)-binding Rossmann-fold domains"/>
    <property type="match status" value="1"/>
</dbReference>
<evidence type="ECO:0000256" key="8">
    <source>
        <dbReference type="ARBA" id="ARBA00023277"/>
    </source>
</evidence>
<dbReference type="Pfam" id="PF02056">
    <property type="entry name" value="Glyco_hydro_4"/>
    <property type="match status" value="1"/>
</dbReference>
<organism evidence="11 12">
    <name type="scientific">Potamilus streckersoni</name>
    <dbReference type="NCBI Taxonomy" id="2493646"/>
    <lineage>
        <taxon>Eukaryota</taxon>
        <taxon>Metazoa</taxon>
        <taxon>Spiralia</taxon>
        <taxon>Lophotrochozoa</taxon>
        <taxon>Mollusca</taxon>
        <taxon>Bivalvia</taxon>
        <taxon>Autobranchia</taxon>
        <taxon>Heteroconchia</taxon>
        <taxon>Palaeoheterodonta</taxon>
        <taxon>Unionida</taxon>
        <taxon>Unionoidea</taxon>
        <taxon>Unionidae</taxon>
        <taxon>Ambleminae</taxon>
        <taxon>Lampsilini</taxon>
        <taxon>Potamilus</taxon>
    </lineage>
</organism>
<reference evidence="11" key="1">
    <citation type="journal article" date="2021" name="Genome Biol. Evol.">
        <title>A High-Quality Reference Genome for a Parasitic Bivalve with Doubly Uniparental Inheritance (Bivalvia: Unionida).</title>
        <authorList>
            <person name="Smith C.H."/>
        </authorList>
    </citation>
    <scope>NUCLEOTIDE SEQUENCE</scope>
    <source>
        <strain evidence="11">CHS0354</strain>
    </source>
</reference>
<dbReference type="InterPro" id="IPR036291">
    <property type="entry name" value="NAD(P)-bd_dom_sf"/>
</dbReference>
<protein>
    <recommendedName>
        <fullName evidence="10">Glycosyl hydrolase family 4 C-terminal domain-containing protein</fullName>
    </recommendedName>
</protein>
<dbReference type="Proteomes" id="UP001195483">
    <property type="component" value="Unassembled WGS sequence"/>
</dbReference>
<reference evidence="11" key="2">
    <citation type="journal article" date="2021" name="Genome Biol. Evol.">
        <title>Developing a high-quality reference genome for a parasitic bivalve with doubly uniparental inheritance (Bivalvia: Unionida).</title>
        <authorList>
            <person name="Smith C.H."/>
        </authorList>
    </citation>
    <scope>NUCLEOTIDE SEQUENCE</scope>
    <source>
        <strain evidence="11">CHS0354</strain>
        <tissue evidence="11">Mantle</tissue>
    </source>
</reference>
<sequence>MANITLIGAGSAQFGYGTIGDIFCFKSLAGSEIRLLDINPVSLKKVETEAKDFIARHNLPFTVKATTDRPEALKGADFVIISIEVGDRFALWDMDWSIPQQYGIRQVYGENGGPGGLFHSLRIIPPILDICADVQKICPKAFVFNYSNPMSRICTTVHRKFPDLKFIGLCHEIASLERHLPVILDTEFENLNITAGGLNHFSVLLEAGYKNSGKDAYADIRRKAPDYFRTAYSFTDILKMSEEAGGKMIETEGFHKRPDIKTMREWGERGVFKAILERFDLLPITTDSHFGEYLAWAYDAADHRAILDFYTYYRRLLTTQKFDIEMKVRERIAVIMDGIVTDSGYTESAVNIPNNGYIRELPDFIAVEVPAKVSKKGIEGIRLNELPRGYAGILRNQVAIHDMTAEAVLTGSKKAVVQALLVDPIVNVYRGLDDMVDVMISKQNKFLGYLK</sequence>
<dbReference type="InterPro" id="IPR001088">
    <property type="entry name" value="Glyco_hydro_4"/>
</dbReference>
<dbReference type="Gene3D" id="3.90.1820.10">
    <property type="entry name" value="AglA-like glucosidase"/>
    <property type="match status" value="1"/>
</dbReference>
<proteinExistence type="inferred from homology"/>
<keyword evidence="5" id="KW-0378">Hydrolase</keyword>
<evidence type="ECO:0000256" key="5">
    <source>
        <dbReference type="ARBA" id="ARBA00022801"/>
    </source>
</evidence>
<evidence type="ECO:0000256" key="7">
    <source>
        <dbReference type="ARBA" id="ARBA00023211"/>
    </source>
</evidence>
<comment type="cofactor">
    <cofactor evidence="2">
        <name>Mn(2+)</name>
        <dbReference type="ChEBI" id="CHEBI:29035"/>
    </cofactor>
</comment>
<evidence type="ECO:0000256" key="9">
    <source>
        <dbReference type="ARBA" id="ARBA00023295"/>
    </source>
</evidence>
<gene>
    <name evidence="11" type="ORF">CHS0354_001960</name>
</gene>
<evidence type="ECO:0000256" key="3">
    <source>
        <dbReference type="ARBA" id="ARBA00010141"/>
    </source>
</evidence>
<reference evidence="11" key="3">
    <citation type="submission" date="2023-05" db="EMBL/GenBank/DDBJ databases">
        <authorList>
            <person name="Smith C.H."/>
        </authorList>
    </citation>
    <scope>NUCLEOTIDE SEQUENCE</scope>
    <source>
        <strain evidence="11">CHS0354</strain>
        <tissue evidence="11">Mantle</tissue>
    </source>
</reference>
<evidence type="ECO:0000313" key="12">
    <source>
        <dbReference type="Proteomes" id="UP001195483"/>
    </source>
</evidence>
<dbReference type="GO" id="GO:0016616">
    <property type="term" value="F:oxidoreductase activity, acting on the CH-OH group of donors, NAD or NADP as acceptor"/>
    <property type="evidence" value="ECO:0007669"/>
    <property type="project" value="InterPro"/>
</dbReference>
<keyword evidence="9" id="KW-0326">Glycosidase</keyword>
<evidence type="ECO:0000259" key="10">
    <source>
        <dbReference type="Pfam" id="PF11975"/>
    </source>
</evidence>
<dbReference type="GO" id="GO:0004553">
    <property type="term" value="F:hydrolase activity, hydrolyzing O-glycosyl compounds"/>
    <property type="evidence" value="ECO:0007669"/>
    <property type="project" value="InterPro"/>
</dbReference>
<keyword evidence="8" id="KW-0119">Carbohydrate metabolism</keyword>
<dbReference type="InterPro" id="IPR053715">
    <property type="entry name" value="GH4_Enzyme_sf"/>
</dbReference>
<dbReference type="PANTHER" id="PTHR32092:SF6">
    <property type="entry name" value="ALPHA-GALACTOSIDASE"/>
    <property type="match status" value="1"/>
</dbReference>
<evidence type="ECO:0000256" key="1">
    <source>
        <dbReference type="ARBA" id="ARBA00001911"/>
    </source>
</evidence>
<feature type="domain" description="Glycosyl hydrolase family 4 C-terminal" evidence="10">
    <location>
        <begin position="197"/>
        <end position="426"/>
    </location>
</feature>
<comment type="similarity">
    <text evidence="3">Belongs to the glycosyl hydrolase 4 family.</text>
</comment>
<evidence type="ECO:0000256" key="4">
    <source>
        <dbReference type="ARBA" id="ARBA00022723"/>
    </source>
</evidence>
<evidence type="ECO:0000256" key="2">
    <source>
        <dbReference type="ARBA" id="ARBA00001936"/>
    </source>
</evidence>
<dbReference type="EMBL" id="JAEAOA010000186">
    <property type="protein sequence ID" value="KAK3604153.1"/>
    <property type="molecule type" value="Genomic_DNA"/>
</dbReference>
<dbReference type="AlphaFoldDB" id="A0AAE0W6P8"/>
<dbReference type="GO" id="GO:0046872">
    <property type="term" value="F:metal ion binding"/>
    <property type="evidence" value="ECO:0007669"/>
    <property type="project" value="UniProtKB-KW"/>
</dbReference>
<accession>A0AAE0W6P8</accession>
<comment type="cofactor">
    <cofactor evidence="1">
        <name>NAD(+)</name>
        <dbReference type="ChEBI" id="CHEBI:57540"/>
    </cofactor>
</comment>
<evidence type="ECO:0000313" key="11">
    <source>
        <dbReference type="EMBL" id="KAK3604153.1"/>
    </source>
</evidence>
<dbReference type="InterPro" id="IPR022616">
    <property type="entry name" value="Glyco_hydro_4_C"/>
</dbReference>
<evidence type="ECO:0000256" key="6">
    <source>
        <dbReference type="ARBA" id="ARBA00023027"/>
    </source>
</evidence>
<dbReference type="PRINTS" id="PR00732">
    <property type="entry name" value="GLHYDRLASE4"/>
</dbReference>
<name>A0AAE0W6P8_9BIVA</name>
<keyword evidence="6" id="KW-0520">NAD</keyword>
<keyword evidence="12" id="KW-1185">Reference proteome</keyword>
<keyword evidence="7" id="KW-0464">Manganese</keyword>
<dbReference type="PANTHER" id="PTHR32092">
    <property type="entry name" value="6-PHOSPHO-BETA-GLUCOSIDASE-RELATED"/>
    <property type="match status" value="1"/>
</dbReference>
<dbReference type="Pfam" id="PF11975">
    <property type="entry name" value="Glyco_hydro_4C"/>
    <property type="match status" value="1"/>
</dbReference>
<comment type="caution">
    <text evidence="11">The sequence shown here is derived from an EMBL/GenBank/DDBJ whole genome shotgun (WGS) entry which is preliminary data.</text>
</comment>
<keyword evidence="4" id="KW-0479">Metal-binding</keyword>
<dbReference type="GO" id="GO:0005975">
    <property type="term" value="P:carbohydrate metabolic process"/>
    <property type="evidence" value="ECO:0007669"/>
    <property type="project" value="InterPro"/>
</dbReference>
<dbReference type="SUPFAM" id="SSF56327">
    <property type="entry name" value="LDH C-terminal domain-like"/>
    <property type="match status" value="1"/>
</dbReference>
<dbReference type="InterPro" id="IPR015955">
    <property type="entry name" value="Lactate_DH/Glyco_Ohase_4_C"/>
</dbReference>